<gene>
    <name evidence="2" type="primary">pilO</name>
    <name evidence="2" type="ORF">GMB86_06965</name>
</gene>
<dbReference type="Gene3D" id="3.30.70.60">
    <property type="match status" value="1"/>
</dbReference>
<protein>
    <submittedName>
        <fullName evidence="2">Type 4a pilus biogenesis protein PilO</fullName>
    </submittedName>
</protein>
<dbReference type="InterPro" id="IPR014717">
    <property type="entry name" value="Transl_elong_EF1B/ribsomal_bS6"/>
</dbReference>
<dbReference type="GO" id="GO:0043107">
    <property type="term" value="P:type IV pilus-dependent motility"/>
    <property type="evidence" value="ECO:0007669"/>
    <property type="project" value="InterPro"/>
</dbReference>
<keyword evidence="1" id="KW-0472">Membrane</keyword>
<evidence type="ECO:0000313" key="2">
    <source>
        <dbReference type="EMBL" id="MTT31753.1"/>
    </source>
</evidence>
<evidence type="ECO:0000313" key="3">
    <source>
        <dbReference type="Proteomes" id="UP000440978"/>
    </source>
</evidence>
<keyword evidence="1" id="KW-0812">Transmembrane</keyword>
<keyword evidence="1" id="KW-1133">Transmembrane helix</keyword>
<dbReference type="RefSeq" id="WP_155218077.1">
    <property type="nucleotide sequence ID" value="NZ_WNHB01000008.1"/>
</dbReference>
<keyword evidence="3" id="KW-1185">Reference proteome</keyword>
<proteinExistence type="predicted"/>
<dbReference type="InterPro" id="IPR007445">
    <property type="entry name" value="PilO"/>
</dbReference>
<dbReference type="AlphaFoldDB" id="A0A6N8CRR1"/>
<sequence>MRQTMMVTIAAMCLILFGFVLFYLKFLIPMQDDLAYTKATIDHYQQLSKEKPSKQENHLSVNKALPSSPDVETFFVDVHRIASANQIGTLSIIKSDQESSSNVPDYVIRNTYTLTIQAKNKQNIKEFIHDVEKLKREFSINKLEISGWSAKNVQAICHLTLYSFKK</sequence>
<dbReference type="EMBL" id="WNHB01000008">
    <property type="protein sequence ID" value="MTT31753.1"/>
    <property type="molecule type" value="Genomic_DNA"/>
</dbReference>
<organism evidence="2 3">
    <name type="scientific">Terrilactibacillus tamarindi</name>
    <dbReference type="NCBI Taxonomy" id="2599694"/>
    <lineage>
        <taxon>Bacteria</taxon>
        <taxon>Bacillati</taxon>
        <taxon>Bacillota</taxon>
        <taxon>Bacilli</taxon>
        <taxon>Bacillales</taxon>
        <taxon>Bacillaceae</taxon>
        <taxon>Terrilactibacillus</taxon>
    </lineage>
</organism>
<feature type="transmembrane region" description="Helical" evidence="1">
    <location>
        <begin position="6"/>
        <end position="28"/>
    </location>
</feature>
<evidence type="ECO:0000256" key="1">
    <source>
        <dbReference type="SAM" id="Phobius"/>
    </source>
</evidence>
<comment type="caution">
    <text evidence="2">The sequence shown here is derived from an EMBL/GenBank/DDBJ whole genome shotgun (WGS) entry which is preliminary data.</text>
</comment>
<reference evidence="2 3" key="1">
    <citation type="submission" date="2019-11" db="EMBL/GenBank/DDBJ databases">
        <title>Terrilactibacillus tamarindus sp. nov. BCM23-1 isolated from bark of Tamarindus indica.</title>
        <authorList>
            <person name="Kingkaew E."/>
            <person name="Tanasupawat S."/>
        </authorList>
    </citation>
    <scope>NUCLEOTIDE SEQUENCE [LARGE SCALE GENOMIC DNA]</scope>
    <source>
        <strain evidence="2 3">BCM23-1</strain>
    </source>
</reference>
<dbReference type="OrthoDB" id="9886370at2"/>
<dbReference type="Proteomes" id="UP000440978">
    <property type="component" value="Unassembled WGS sequence"/>
</dbReference>
<accession>A0A6N8CRR1</accession>
<dbReference type="Pfam" id="PF04350">
    <property type="entry name" value="PilO"/>
    <property type="match status" value="1"/>
</dbReference>
<name>A0A6N8CRR1_9BACI</name>
<dbReference type="GO" id="GO:0043683">
    <property type="term" value="P:type IV pilus assembly"/>
    <property type="evidence" value="ECO:0007669"/>
    <property type="project" value="InterPro"/>
</dbReference>